<organism evidence="1 2">
    <name type="scientific">Amycolatopsis roodepoortensis</name>
    <dbReference type="NCBI Taxonomy" id="700274"/>
    <lineage>
        <taxon>Bacteria</taxon>
        <taxon>Bacillati</taxon>
        <taxon>Actinomycetota</taxon>
        <taxon>Actinomycetes</taxon>
        <taxon>Pseudonocardiales</taxon>
        <taxon>Pseudonocardiaceae</taxon>
        <taxon>Amycolatopsis</taxon>
    </lineage>
</organism>
<protein>
    <submittedName>
        <fullName evidence="1">Uncharacterized protein</fullName>
    </submittedName>
</protein>
<sequence length="52" mass="5413">MTFTAEVVPDSNSGLPWVNMQEFAEFSGTGMAVEVGGTVGGHDHEATRSPCA</sequence>
<evidence type="ECO:0000313" key="1">
    <source>
        <dbReference type="EMBL" id="MBE1576335.1"/>
    </source>
</evidence>
<keyword evidence="2" id="KW-1185">Reference proteome</keyword>
<gene>
    <name evidence="1" type="ORF">H4W30_003382</name>
</gene>
<accession>A0ABR9L6U1</accession>
<dbReference type="Proteomes" id="UP000656548">
    <property type="component" value="Unassembled WGS sequence"/>
</dbReference>
<evidence type="ECO:0000313" key="2">
    <source>
        <dbReference type="Proteomes" id="UP000656548"/>
    </source>
</evidence>
<dbReference type="EMBL" id="JADBEJ010000004">
    <property type="protein sequence ID" value="MBE1576335.1"/>
    <property type="molecule type" value="Genomic_DNA"/>
</dbReference>
<proteinExistence type="predicted"/>
<comment type="caution">
    <text evidence="1">The sequence shown here is derived from an EMBL/GenBank/DDBJ whole genome shotgun (WGS) entry which is preliminary data.</text>
</comment>
<name>A0ABR9L6U1_9PSEU</name>
<dbReference type="RefSeq" id="WP_192743640.1">
    <property type="nucleotide sequence ID" value="NZ_JADBEJ010000004.1"/>
</dbReference>
<reference evidence="1 2" key="1">
    <citation type="submission" date="2020-10" db="EMBL/GenBank/DDBJ databases">
        <title>Sequencing the genomes of 1000 actinobacteria strains.</title>
        <authorList>
            <person name="Klenk H.-P."/>
        </authorList>
    </citation>
    <scope>NUCLEOTIDE SEQUENCE [LARGE SCALE GENOMIC DNA]</scope>
    <source>
        <strain evidence="1 2">DSM 46661</strain>
    </source>
</reference>